<dbReference type="RefSeq" id="WP_224039843.1">
    <property type="nucleotide sequence ID" value="NZ_CAJZAH010000001.1"/>
</dbReference>
<reference evidence="4 5" key="1">
    <citation type="submission" date="2021-08" db="EMBL/GenBank/DDBJ databases">
        <authorList>
            <person name="Peeters C."/>
        </authorList>
    </citation>
    <scope>NUCLEOTIDE SEQUENCE [LARGE SCALE GENOMIC DNA]</scope>
    <source>
        <strain evidence="4 5">LMG 21510</strain>
    </source>
</reference>
<evidence type="ECO:0000313" key="4">
    <source>
        <dbReference type="EMBL" id="CAG9167727.1"/>
    </source>
</evidence>
<proteinExistence type="predicted"/>
<keyword evidence="5" id="KW-1185">Reference proteome</keyword>
<protein>
    <recommendedName>
        <fullName evidence="3">Solute-binding protein family 3/N-terminal domain-containing protein</fullName>
    </recommendedName>
</protein>
<sequence length="335" mass="35148">MAERGVAACAACEWETSDPARPAAPRPVARVARRVAGIAAVATLVAAASWLAAPVWMPRLPHLPERLPVAWQTALAHHPLLASASLPPTSPEAIGPVLQAATARGELVVAVRHYRRPTVVGAQAPLEPDRFDAEMADFVATRLGLPLRLVMAGAGEAVADLTIAGAPSVSEGAQARIPTAYTGGNGALVVLRGGPVAHAADLHGARICVPAGSPHARTLAERHGAVVRSYGAAVQAVAAFMAGECHGLADDELTIARLMRTPEWRFYRRLDIGLPPDNDTAQIALRAADARSLAWLDKAVRQWKANGALLQARQHRAANVGFEASQLQDGLVCHS</sequence>
<dbReference type="SMART" id="SM00062">
    <property type="entry name" value="PBPb"/>
    <property type="match status" value="1"/>
</dbReference>
<evidence type="ECO:0000256" key="1">
    <source>
        <dbReference type="ARBA" id="ARBA00022729"/>
    </source>
</evidence>
<keyword evidence="1" id="KW-0732">Signal</keyword>
<dbReference type="SUPFAM" id="SSF53850">
    <property type="entry name" value="Periplasmic binding protein-like II"/>
    <property type="match status" value="1"/>
</dbReference>
<evidence type="ECO:0000259" key="3">
    <source>
        <dbReference type="SMART" id="SM00062"/>
    </source>
</evidence>
<feature type="transmembrane region" description="Helical" evidence="2">
    <location>
        <begin position="35"/>
        <end position="57"/>
    </location>
</feature>
<keyword evidence="2" id="KW-0472">Membrane</keyword>
<feature type="domain" description="Solute-binding protein family 3/N-terminal" evidence="3">
    <location>
        <begin position="106"/>
        <end position="316"/>
    </location>
</feature>
<organism evidence="4 5">
    <name type="scientific">Cupriavidus respiraculi</name>
    <dbReference type="NCBI Taxonomy" id="195930"/>
    <lineage>
        <taxon>Bacteria</taxon>
        <taxon>Pseudomonadati</taxon>
        <taxon>Pseudomonadota</taxon>
        <taxon>Betaproteobacteria</taxon>
        <taxon>Burkholderiales</taxon>
        <taxon>Burkholderiaceae</taxon>
        <taxon>Cupriavidus</taxon>
    </lineage>
</organism>
<keyword evidence="2" id="KW-1133">Transmembrane helix</keyword>
<dbReference type="InterPro" id="IPR001638">
    <property type="entry name" value="Solute-binding_3/MltF_N"/>
</dbReference>
<accession>A0ABM8WK14</accession>
<dbReference type="Gene3D" id="3.40.190.10">
    <property type="entry name" value="Periplasmic binding protein-like II"/>
    <property type="match status" value="2"/>
</dbReference>
<dbReference type="Proteomes" id="UP000721236">
    <property type="component" value="Unassembled WGS sequence"/>
</dbReference>
<comment type="caution">
    <text evidence="4">The sequence shown here is derived from an EMBL/GenBank/DDBJ whole genome shotgun (WGS) entry which is preliminary data.</text>
</comment>
<dbReference type="EMBL" id="CAJZAH010000001">
    <property type="protein sequence ID" value="CAG9167727.1"/>
    <property type="molecule type" value="Genomic_DNA"/>
</dbReference>
<evidence type="ECO:0000256" key="2">
    <source>
        <dbReference type="SAM" id="Phobius"/>
    </source>
</evidence>
<name>A0ABM8WK14_9BURK</name>
<gene>
    <name evidence="4" type="ORF">LMG21510_00834</name>
</gene>
<dbReference type="PANTHER" id="PTHR35936">
    <property type="entry name" value="MEMBRANE-BOUND LYTIC MUREIN TRANSGLYCOSYLASE F"/>
    <property type="match status" value="1"/>
</dbReference>
<dbReference type="PANTHER" id="PTHR35936:SF17">
    <property type="entry name" value="ARGININE-BINDING EXTRACELLULAR PROTEIN ARTP"/>
    <property type="match status" value="1"/>
</dbReference>
<evidence type="ECO:0000313" key="5">
    <source>
        <dbReference type="Proteomes" id="UP000721236"/>
    </source>
</evidence>
<keyword evidence="2" id="KW-0812">Transmembrane</keyword>